<dbReference type="PANTHER" id="PTHR23359">
    <property type="entry name" value="NUCLEOTIDE KINASE"/>
    <property type="match status" value="1"/>
</dbReference>
<dbReference type="SUPFAM" id="SSF52540">
    <property type="entry name" value="P-loop containing nucleoside triphosphate hydrolases"/>
    <property type="match status" value="1"/>
</dbReference>
<comment type="caution">
    <text evidence="5">Lacks conserved residue(s) required for the propagation of feature annotation.</text>
</comment>
<dbReference type="EC" id="2.7.4.3" evidence="5 7"/>
<comment type="similarity">
    <text evidence="5 6">Belongs to the adenylate kinase family.</text>
</comment>
<dbReference type="NCBIfam" id="NF011100">
    <property type="entry name" value="PRK14527.1"/>
    <property type="match status" value="1"/>
</dbReference>
<dbReference type="InterPro" id="IPR027417">
    <property type="entry name" value="P-loop_NTPase"/>
</dbReference>
<dbReference type="GO" id="GO:0005737">
    <property type="term" value="C:cytoplasm"/>
    <property type="evidence" value="ECO:0007669"/>
    <property type="project" value="UniProtKB-SubCell"/>
</dbReference>
<reference evidence="8 9" key="1">
    <citation type="submission" date="2020-10" db="EMBL/GenBank/DDBJ databases">
        <title>Connecting structure to function with the recovery of over 1000 high-quality activated sludge metagenome-assembled genomes encoding full-length rRNA genes using long-read sequencing.</title>
        <authorList>
            <person name="Singleton C.M."/>
            <person name="Petriglieri F."/>
            <person name="Kristensen J.M."/>
            <person name="Kirkegaard R.H."/>
            <person name="Michaelsen T.Y."/>
            <person name="Andersen M.H."/>
            <person name="Karst S.M."/>
            <person name="Dueholm M.S."/>
            <person name="Nielsen P.H."/>
            <person name="Albertsen M."/>
        </authorList>
    </citation>
    <scope>NUCLEOTIDE SEQUENCE [LARGE SCALE GENOMIC DNA]</scope>
    <source>
        <strain evidence="8">Ribe_18-Q3-R11-54_MAXAC.273</strain>
    </source>
</reference>
<comment type="caution">
    <text evidence="8">The sequence shown here is derived from an EMBL/GenBank/DDBJ whole genome shotgun (WGS) entry which is preliminary data.</text>
</comment>
<evidence type="ECO:0000256" key="5">
    <source>
        <dbReference type="HAMAP-Rule" id="MF_00235"/>
    </source>
</evidence>
<dbReference type="EMBL" id="JADKGY010000001">
    <property type="protein sequence ID" value="MBK9981895.1"/>
    <property type="molecule type" value="Genomic_DNA"/>
</dbReference>
<evidence type="ECO:0000256" key="2">
    <source>
        <dbReference type="ARBA" id="ARBA00022727"/>
    </source>
</evidence>
<comment type="pathway">
    <text evidence="5">Purine metabolism; AMP biosynthesis via salvage pathway; AMP from ADP: step 1/1.</text>
</comment>
<feature type="binding site" evidence="5">
    <location>
        <position position="146"/>
    </location>
    <ligand>
        <name>AMP</name>
        <dbReference type="ChEBI" id="CHEBI:456215"/>
    </ligand>
</feature>
<keyword evidence="5 7" id="KW-0067">ATP-binding</keyword>
<feature type="binding site" evidence="5">
    <location>
        <position position="134"/>
    </location>
    <ligand>
        <name>AMP</name>
        <dbReference type="ChEBI" id="CHEBI:456215"/>
    </ligand>
</feature>
<dbReference type="GO" id="GO:0005524">
    <property type="term" value="F:ATP binding"/>
    <property type="evidence" value="ECO:0007669"/>
    <property type="project" value="UniProtKB-UniRule"/>
</dbReference>
<feature type="region of interest" description="NMP" evidence="5">
    <location>
        <begin position="31"/>
        <end position="60"/>
    </location>
</feature>
<feature type="binding site" evidence="5">
    <location>
        <begin position="58"/>
        <end position="60"/>
    </location>
    <ligand>
        <name>AMP</name>
        <dbReference type="ChEBI" id="CHEBI:456215"/>
    </ligand>
</feature>
<protein>
    <recommendedName>
        <fullName evidence="5 7">Adenylate kinase</fullName>
        <shortName evidence="5">AK</shortName>
        <ecNumber evidence="5 7">2.7.4.3</ecNumber>
    </recommendedName>
    <alternativeName>
        <fullName evidence="5">ATP-AMP transphosphorylase</fullName>
    </alternativeName>
    <alternativeName>
        <fullName evidence="5">ATP:AMP phosphotransferase</fullName>
    </alternativeName>
    <alternativeName>
        <fullName evidence="5">Adenylate monophosphate kinase</fullName>
    </alternativeName>
</protein>
<dbReference type="GO" id="GO:0044209">
    <property type="term" value="P:AMP salvage"/>
    <property type="evidence" value="ECO:0007669"/>
    <property type="project" value="UniProtKB-UniRule"/>
</dbReference>
<evidence type="ECO:0000313" key="8">
    <source>
        <dbReference type="EMBL" id="MBK9981895.1"/>
    </source>
</evidence>
<evidence type="ECO:0000256" key="7">
    <source>
        <dbReference type="RuleBase" id="RU003331"/>
    </source>
</evidence>
<feature type="binding site" evidence="5">
    <location>
        <position position="174"/>
    </location>
    <ligand>
        <name>ATP</name>
        <dbReference type="ChEBI" id="CHEBI:30616"/>
    </ligand>
</feature>
<feature type="binding site" evidence="5">
    <location>
        <position position="128"/>
    </location>
    <ligand>
        <name>ATP</name>
        <dbReference type="ChEBI" id="CHEBI:30616"/>
    </ligand>
</feature>
<evidence type="ECO:0000256" key="6">
    <source>
        <dbReference type="RuleBase" id="RU003330"/>
    </source>
</evidence>
<evidence type="ECO:0000313" key="9">
    <source>
        <dbReference type="Proteomes" id="UP000808337"/>
    </source>
</evidence>
<dbReference type="Proteomes" id="UP000808337">
    <property type="component" value="Unassembled WGS sequence"/>
</dbReference>
<gene>
    <name evidence="5" type="primary">adk</name>
    <name evidence="8" type="ORF">IPP15_05635</name>
</gene>
<keyword evidence="3 5" id="KW-0547">Nucleotide-binding</keyword>
<dbReference type="PRINTS" id="PR00094">
    <property type="entry name" value="ADENYLTKNASE"/>
</dbReference>
<dbReference type="GO" id="GO:0004017">
    <property type="term" value="F:AMP kinase activity"/>
    <property type="evidence" value="ECO:0007669"/>
    <property type="project" value="UniProtKB-UniRule"/>
</dbReference>
<evidence type="ECO:0000256" key="4">
    <source>
        <dbReference type="ARBA" id="ARBA00022777"/>
    </source>
</evidence>
<feature type="binding site" evidence="5">
    <location>
        <position position="32"/>
    </location>
    <ligand>
        <name>AMP</name>
        <dbReference type="ChEBI" id="CHEBI:456215"/>
    </ligand>
</feature>
<keyword evidence="5" id="KW-0963">Cytoplasm</keyword>
<dbReference type="NCBIfam" id="NF001381">
    <property type="entry name" value="PRK00279.1-3"/>
    <property type="match status" value="1"/>
</dbReference>
<evidence type="ECO:0000256" key="3">
    <source>
        <dbReference type="ARBA" id="ARBA00022741"/>
    </source>
</evidence>
<dbReference type="HAMAP" id="MF_00235">
    <property type="entry name" value="Adenylate_kinase_Adk"/>
    <property type="match status" value="1"/>
</dbReference>
<dbReference type="CDD" id="cd01428">
    <property type="entry name" value="ADK"/>
    <property type="match status" value="1"/>
</dbReference>
<feature type="binding site" evidence="5">
    <location>
        <position position="93"/>
    </location>
    <ligand>
        <name>AMP</name>
        <dbReference type="ChEBI" id="CHEBI:456215"/>
    </ligand>
</feature>
<dbReference type="Pfam" id="PF00406">
    <property type="entry name" value="ADK"/>
    <property type="match status" value="1"/>
</dbReference>
<feature type="binding site" evidence="5">
    <location>
        <begin position="11"/>
        <end position="16"/>
    </location>
    <ligand>
        <name>ATP</name>
        <dbReference type="ChEBI" id="CHEBI:30616"/>
    </ligand>
</feature>
<dbReference type="NCBIfam" id="NF011104">
    <property type="entry name" value="PRK14531.1"/>
    <property type="match status" value="1"/>
</dbReference>
<evidence type="ECO:0000256" key="1">
    <source>
        <dbReference type="ARBA" id="ARBA00022679"/>
    </source>
</evidence>
<comment type="subcellular location">
    <subcellularLocation>
        <location evidence="5 7">Cytoplasm</location>
    </subcellularLocation>
</comment>
<proteinExistence type="inferred from homology"/>
<keyword evidence="1 5" id="KW-0808">Transferase</keyword>
<dbReference type="Gene3D" id="3.40.50.300">
    <property type="entry name" value="P-loop containing nucleotide triphosphate hydrolases"/>
    <property type="match status" value="1"/>
</dbReference>
<name>A0A9D7XN61_9BACT</name>
<feature type="binding site" evidence="5">
    <location>
        <position position="37"/>
    </location>
    <ligand>
        <name>AMP</name>
        <dbReference type="ChEBI" id="CHEBI:456215"/>
    </ligand>
</feature>
<dbReference type="InterPro" id="IPR000850">
    <property type="entry name" value="Adenylat/UMP-CMP_kin"/>
</dbReference>
<sequence length="192" mass="21568">MLNLILFGPPGSGKGTQAAKLEKTYGLFHISTGDMFRSEIENGTELGKQAHEFMSRGELVPDEVTIGMLRNRMLAHSEAKGFIFDGFPRTEPQADALDHLMSGMNQQIDALILLEVPEEEIVHRILKRGKDSNRSDDGDEDVIRNRFRVYQSKTAPIYNYYDKRGKAFKISGLGTIDEIFSCLLEAVDSLRV</sequence>
<dbReference type="InterPro" id="IPR033690">
    <property type="entry name" value="Adenylat_kinase_CS"/>
</dbReference>
<comment type="function">
    <text evidence="5">Catalyzes the reversible transfer of the terminal phosphate group between ATP and AMP. Plays an important role in cellular energy homeostasis and in adenine nucleotide metabolism.</text>
</comment>
<dbReference type="PROSITE" id="PS00113">
    <property type="entry name" value="ADENYLATE_KINASE"/>
    <property type="match status" value="1"/>
</dbReference>
<dbReference type="NCBIfam" id="NF011105">
    <property type="entry name" value="PRK14532.1"/>
    <property type="match status" value="1"/>
</dbReference>
<feature type="binding site" evidence="5">
    <location>
        <begin position="86"/>
        <end position="89"/>
    </location>
    <ligand>
        <name>AMP</name>
        <dbReference type="ChEBI" id="CHEBI:456215"/>
    </ligand>
</feature>
<accession>A0A9D7XN61</accession>
<keyword evidence="2 5" id="KW-0545">Nucleotide biosynthesis</keyword>
<keyword evidence="4 5" id="KW-0418">Kinase</keyword>
<dbReference type="AlphaFoldDB" id="A0A9D7XN61"/>
<comment type="subunit">
    <text evidence="5 7">Monomer.</text>
</comment>
<comment type="domain">
    <text evidence="5">Consists of three domains, a large central CORE domain and two small peripheral domains, NMPbind and LID, which undergo movements during catalysis. The LID domain closes over the site of phosphoryl transfer upon ATP binding. Assembling and dissambling the active center during each catalytic cycle provides an effective means to prevent ATP hydrolysis.</text>
</comment>
<comment type="catalytic activity">
    <reaction evidence="5 7">
        <text>AMP + ATP = 2 ADP</text>
        <dbReference type="Rhea" id="RHEA:12973"/>
        <dbReference type="ChEBI" id="CHEBI:30616"/>
        <dbReference type="ChEBI" id="CHEBI:456215"/>
        <dbReference type="ChEBI" id="CHEBI:456216"/>
        <dbReference type="EC" id="2.7.4.3"/>
    </reaction>
</comment>
<organism evidence="8 9">
    <name type="scientific">Candidatus Opimibacter skivensis</name>
    <dbReference type="NCBI Taxonomy" id="2982028"/>
    <lineage>
        <taxon>Bacteria</taxon>
        <taxon>Pseudomonadati</taxon>
        <taxon>Bacteroidota</taxon>
        <taxon>Saprospiria</taxon>
        <taxon>Saprospirales</taxon>
        <taxon>Saprospiraceae</taxon>
        <taxon>Candidatus Opimibacter</taxon>
    </lineage>
</organism>